<evidence type="ECO:0000313" key="3">
    <source>
        <dbReference type="Proteomes" id="UP000003178"/>
    </source>
</evidence>
<reference evidence="2 3" key="2">
    <citation type="submission" date="2008-10" db="EMBL/GenBank/DDBJ databases">
        <title>Draft genome sequence of Clostridium hiranonis (DSM 13275).</title>
        <authorList>
            <person name="Sudarsanam P."/>
            <person name="Ley R."/>
            <person name="Guruge J."/>
            <person name="Turnbaugh P.J."/>
            <person name="Mahowald M."/>
            <person name="Liep D."/>
            <person name="Gordon J."/>
        </authorList>
    </citation>
    <scope>NUCLEOTIDE SEQUENCE [LARGE SCALE GENOMIC DNA]</scope>
    <source>
        <strain evidence="2 3">DSM 13275</strain>
    </source>
</reference>
<keyword evidence="1" id="KW-0472">Membrane</keyword>
<dbReference type="HOGENOM" id="CLU_2536670_0_0_9"/>
<name>B6FYP3_PEPHT</name>
<dbReference type="STRING" id="500633.CLOHIR_00996"/>
<reference evidence="2 3" key="1">
    <citation type="submission" date="2008-09" db="EMBL/GenBank/DDBJ databases">
        <authorList>
            <person name="Fulton L."/>
            <person name="Clifton S."/>
            <person name="Fulton B."/>
            <person name="Xu J."/>
            <person name="Minx P."/>
            <person name="Pepin K.H."/>
            <person name="Johnson M."/>
            <person name="Thiruvilangam P."/>
            <person name="Bhonagiri V."/>
            <person name="Nash W.E."/>
            <person name="Mardis E.R."/>
            <person name="Wilson R.K."/>
        </authorList>
    </citation>
    <scope>NUCLEOTIDE SEQUENCE [LARGE SCALE GENOMIC DNA]</scope>
    <source>
        <strain evidence="2 3">DSM 13275</strain>
    </source>
</reference>
<protein>
    <submittedName>
        <fullName evidence="2">Uncharacterized protein</fullName>
    </submittedName>
</protein>
<dbReference type="Proteomes" id="UP000003178">
    <property type="component" value="Unassembled WGS sequence"/>
</dbReference>
<keyword evidence="1" id="KW-0812">Transmembrane</keyword>
<proteinExistence type="predicted"/>
<dbReference type="EMBL" id="ABWP01000044">
    <property type="protein sequence ID" value="EEA85399.1"/>
    <property type="molecule type" value="Genomic_DNA"/>
</dbReference>
<evidence type="ECO:0000313" key="2">
    <source>
        <dbReference type="EMBL" id="EEA85399.1"/>
    </source>
</evidence>
<keyword evidence="3" id="KW-1185">Reference proteome</keyword>
<keyword evidence="1" id="KW-1133">Transmembrane helix</keyword>
<gene>
    <name evidence="2" type="ORF">CLOHIR_00996</name>
</gene>
<feature type="transmembrane region" description="Helical" evidence="1">
    <location>
        <begin position="60"/>
        <end position="81"/>
    </location>
</feature>
<evidence type="ECO:0000256" key="1">
    <source>
        <dbReference type="SAM" id="Phobius"/>
    </source>
</evidence>
<comment type="caution">
    <text evidence="2">The sequence shown here is derived from an EMBL/GenBank/DDBJ whole genome shotgun (WGS) entry which is preliminary data.</text>
</comment>
<organism evidence="2 3">
    <name type="scientific">Peptacetobacter hiranonis (strain DSM 13275 / JCM 10541 / KCTC 15199 / TO-931)</name>
    <name type="common">Clostridium hiranonis</name>
    <dbReference type="NCBI Taxonomy" id="500633"/>
    <lineage>
        <taxon>Bacteria</taxon>
        <taxon>Bacillati</taxon>
        <taxon>Bacillota</taxon>
        <taxon>Clostridia</taxon>
        <taxon>Peptostreptococcales</taxon>
        <taxon>Peptostreptococcaceae</taxon>
        <taxon>Peptacetobacter</taxon>
    </lineage>
</organism>
<accession>B6FYP3</accession>
<dbReference type="AlphaFoldDB" id="B6FYP3"/>
<sequence length="83" mass="9730">MELKAFIGKKERRTMKCQRCGHPMKFGEEKCRKCGTKIKKTEEYLKMEEERAKNAKKDQIAMVVSGAILMFVLVFGMYMLFVK</sequence>